<evidence type="ECO:0000313" key="6">
    <source>
        <dbReference type="EMBL" id="RAI41414.1"/>
    </source>
</evidence>
<evidence type="ECO:0000256" key="1">
    <source>
        <dbReference type="ARBA" id="ARBA00001947"/>
    </source>
</evidence>
<keyword evidence="7" id="KW-1185">Reference proteome</keyword>
<comment type="cofactor">
    <cofactor evidence="1">
        <name>Zn(2+)</name>
        <dbReference type="ChEBI" id="CHEBI:29105"/>
    </cofactor>
</comment>
<dbReference type="PANTHER" id="PTHR37326:SF1">
    <property type="entry name" value="BLL3975 PROTEIN"/>
    <property type="match status" value="1"/>
</dbReference>
<dbReference type="InterPro" id="IPR043795">
    <property type="entry name" value="N-alpha-Ac-DABA-like"/>
</dbReference>
<protein>
    <recommendedName>
        <fullName evidence="5">Succinylglutamate desuccinylase/Aspartoacylase catalytic domain-containing protein</fullName>
    </recommendedName>
</protein>
<dbReference type="Gene3D" id="3.40.630.10">
    <property type="entry name" value="Zn peptidases"/>
    <property type="match status" value="1"/>
</dbReference>
<dbReference type="SUPFAM" id="SSF53187">
    <property type="entry name" value="Zn-dependent exopeptidases"/>
    <property type="match status" value="1"/>
</dbReference>
<keyword evidence="3" id="KW-0378">Hydrolase</keyword>
<dbReference type="PIRSF" id="PIRSF039012">
    <property type="entry name" value="ASP"/>
    <property type="match status" value="1"/>
</dbReference>
<dbReference type="InterPro" id="IPR053138">
    <property type="entry name" value="N-alpha-Ac-DABA_deacetylase"/>
</dbReference>
<accession>A0A327KTW6</accession>
<comment type="caution">
    <text evidence="6">The sequence shown here is derived from an EMBL/GenBank/DDBJ whole genome shotgun (WGS) entry which is preliminary data.</text>
</comment>
<dbReference type="CDD" id="cd06255">
    <property type="entry name" value="M14_ASTE_ASPA-like"/>
    <property type="match status" value="1"/>
</dbReference>
<dbReference type="GO" id="GO:0046872">
    <property type="term" value="F:metal ion binding"/>
    <property type="evidence" value="ECO:0007669"/>
    <property type="project" value="UniProtKB-KW"/>
</dbReference>
<keyword evidence="2" id="KW-0479">Metal-binding</keyword>
<dbReference type="AlphaFoldDB" id="A0A327KTW6"/>
<dbReference type="OrthoDB" id="9782876at2"/>
<evidence type="ECO:0000256" key="2">
    <source>
        <dbReference type="ARBA" id="ARBA00022723"/>
    </source>
</evidence>
<name>A0A327KTW6_9BRAD</name>
<sequence>MKNTITVGTASAPAGGRARGIISVNTLANGDTVALPVHVVNGASDGPRLWINGALHGNEFNGVIAALQFVQTIDPATLSGAVIVTPISNTLAFFARSRFSPQDDGNLGESYPGSPDGSITKQIAFHHFREIRANADYLIDLHASGVNNNSKSYSVLKYVGRPETEKRAVDLLMANGIHLNCGVDTLGENDEPVPLAGSLDLECMKLDIPAFMLELGHARRVEHAVVRSAADGFVNSLRHLGMIAGEPLKHADQVLTKARFIVRCSKAGLVVQACSPHDQVKAGEIICRVFDPFGDLVEEVRAEKDMFIISLKDDCVANPGDRVAFGAA</sequence>
<dbReference type="GO" id="GO:0016788">
    <property type="term" value="F:hydrolase activity, acting on ester bonds"/>
    <property type="evidence" value="ECO:0007669"/>
    <property type="project" value="InterPro"/>
</dbReference>
<dbReference type="GO" id="GO:0016811">
    <property type="term" value="F:hydrolase activity, acting on carbon-nitrogen (but not peptide) bonds, in linear amides"/>
    <property type="evidence" value="ECO:0007669"/>
    <property type="project" value="InterPro"/>
</dbReference>
<dbReference type="InterPro" id="IPR055438">
    <property type="entry name" value="AstE_AspA_cat"/>
</dbReference>
<evidence type="ECO:0000313" key="7">
    <source>
        <dbReference type="Proteomes" id="UP000249130"/>
    </source>
</evidence>
<dbReference type="Pfam" id="PF24827">
    <property type="entry name" value="AstE_AspA_cat"/>
    <property type="match status" value="1"/>
</dbReference>
<dbReference type="Proteomes" id="UP000249130">
    <property type="component" value="Unassembled WGS sequence"/>
</dbReference>
<gene>
    <name evidence="6" type="ORF">CH341_21715</name>
</gene>
<dbReference type="EMBL" id="NPEX01000190">
    <property type="protein sequence ID" value="RAI41414.1"/>
    <property type="molecule type" value="Genomic_DNA"/>
</dbReference>
<evidence type="ECO:0000256" key="3">
    <source>
        <dbReference type="ARBA" id="ARBA00022801"/>
    </source>
</evidence>
<evidence type="ECO:0000256" key="4">
    <source>
        <dbReference type="ARBA" id="ARBA00022833"/>
    </source>
</evidence>
<feature type="domain" description="Succinylglutamate desuccinylase/Aspartoacylase catalytic" evidence="5">
    <location>
        <begin position="45"/>
        <end position="240"/>
    </location>
</feature>
<keyword evidence="4" id="KW-0862">Zinc</keyword>
<proteinExistence type="predicted"/>
<dbReference type="PANTHER" id="PTHR37326">
    <property type="entry name" value="BLL3975 PROTEIN"/>
    <property type="match status" value="1"/>
</dbReference>
<evidence type="ECO:0000259" key="5">
    <source>
        <dbReference type="Pfam" id="PF24827"/>
    </source>
</evidence>
<organism evidence="6 7">
    <name type="scientific">Rhodoplanes roseus</name>
    <dbReference type="NCBI Taxonomy" id="29409"/>
    <lineage>
        <taxon>Bacteria</taxon>
        <taxon>Pseudomonadati</taxon>
        <taxon>Pseudomonadota</taxon>
        <taxon>Alphaproteobacteria</taxon>
        <taxon>Hyphomicrobiales</taxon>
        <taxon>Nitrobacteraceae</taxon>
        <taxon>Rhodoplanes</taxon>
    </lineage>
</organism>
<reference evidence="6 7" key="1">
    <citation type="submission" date="2017-07" db="EMBL/GenBank/DDBJ databases">
        <title>Draft Genome Sequences of Select Purple Nonsulfur Bacteria.</title>
        <authorList>
            <person name="Lasarre B."/>
            <person name="Mckinlay J.B."/>
        </authorList>
    </citation>
    <scope>NUCLEOTIDE SEQUENCE [LARGE SCALE GENOMIC DNA]</scope>
    <source>
        <strain evidence="6 7">DSM 5909</strain>
    </source>
</reference>
<dbReference type="RefSeq" id="WP_111421090.1">
    <property type="nucleotide sequence ID" value="NZ_NPEX01000190.1"/>
</dbReference>